<proteinExistence type="predicted"/>
<dbReference type="EMBL" id="CAMAPC010000040">
    <property type="protein sequence ID" value="CAH9067507.1"/>
    <property type="molecule type" value="Genomic_DNA"/>
</dbReference>
<dbReference type="Gene3D" id="3.90.550.10">
    <property type="entry name" value="Spore Coat Polysaccharide Biosynthesis Protein SpsA, Chain A"/>
    <property type="match status" value="1"/>
</dbReference>
<organism evidence="1 2">
    <name type="scientific">Pseudoalteromonas holothuriae</name>
    <dbReference type="NCBI Taxonomy" id="2963714"/>
    <lineage>
        <taxon>Bacteria</taxon>
        <taxon>Pseudomonadati</taxon>
        <taxon>Pseudomonadota</taxon>
        <taxon>Gammaproteobacteria</taxon>
        <taxon>Alteromonadales</taxon>
        <taxon>Pseudoalteromonadaceae</taxon>
        <taxon>Pseudoalteromonas</taxon>
    </lineage>
</organism>
<sequence>MPKRVLIAIPITDRDSPLINECFKAIQAAIEYVNNKEIYPTDFSILVMPRITDLIAIDNWSRLKQESTLSIKIECVDSYEIYARHNLAAIAKKRNFAMKKAVANNDDYVLFIDSDILLNSNSIYNLLRAADLGHDITVSAYEVVWLGYPAICTLKNGELNIVDLSDKKNSVAQPVQIVGMGCSLISKSCFSISFSDCFTNPDHEALIKSALEGKEWAESITFGEDVIFSLNCITQGKTMFYTGDIVEHKYKQL</sequence>
<comment type="caution">
    <text evidence="1">The sequence shown here is derived from an EMBL/GenBank/DDBJ whole genome shotgun (WGS) entry which is preliminary data.</text>
</comment>
<dbReference type="Proteomes" id="UP001152467">
    <property type="component" value="Unassembled WGS sequence"/>
</dbReference>
<name>A0A9W4R5T1_9GAMM</name>
<dbReference type="AlphaFoldDB" id="A0A9W4R5T1"/>
<accession>A0A9W4R5T1</accession>
<reference evidence="1" key="1">
    <citation type="submission" date="2022-07" db="EMBL/GenBank/DDBJ databases">
        <authorList>
            <person name="Criscuolo A."/>
        </authorList>
    </citation>
    <scope>NUCLEOTIDE SEQUENCE</scope>
    <source>
        <strain evidence="1">CIP111854</strain>
    </source>
</reference>
<gene>
    <name evidence="1" type="ORF">PSECIP111854_04123</name>
</gene>
<keyword evidence="2" id="KW-1185">Reference proteome</keyword>
<evidence type="ECO:0000313" key="2">
    <source>
        <dbReference type="Proteomes" id="UP001152467"/>
    </source>
</evidence>
<dbReference type="RefSeq" id="WP_261627215.1">
    <property type="nucleotide sequence ID" value="NZ_CAMAPC010000040.1"/>
</dbReference>
<dbReference type="SUPFAM" id="SSF53448">
    <property type="entry name" value="Nucleotide-diphospho-sugar transferases"/>
    <property type="match status" value="1"/>
</dbReference>
<evidence type="ECO:0000313" key="1">
    <source>
        <dbReference type="EMBL" id="CAH9067507.1"/>
    </source>
</evidence>
<dbReference type="InterPro" id="IPR029044">
    <property type="entry name" value="Nucleotide-diphossugar_trans"/>
</dbReference>
<protein>
    <submittedName>
        <fullName evidence="1">Uncharacterized protein</fullName>
    </submittedName>
</protein>